<protein>
    <submittedName>
        <fullName evidence="1">FAD/NAD(P)-binding domain-containing protein</fullName>
    </submittedName>
</protein>
<gene>
    <name evidence="1" type="ORF">BV25DRAFT_1807609</name>
</gene>
<sequence length="622" mass="67817">MAAAPPVLPTLQVLNVSLPPEEDSKISPETIASEWLGSFSQALSNPKDLSSLEKLFLPSVVWKDVLALTWDFRSLTGLPSVQTALSACLGPQKFSVRALTAEEQESAKGTYKPLIVRMFPDCAWIQFGFAVETEHAAGVGVARLVPTAEGPWKGFTVYTTLEKLKAFPEIIGAARPMTHDVEWAEHRERELAFVDAQPDVVIIGGGHTGLEIAARLKYLGVSALILEKNARVGDNWRNRYDALCLHDPVWFDHMAYIPFPTTWPVFPSAKKLADWLESYANTLELNVWTSANTHSIIYDKKTQTWTLDVTRSGSEKRHLKSKFVIFAHGSGGGVPVTPNIKGKEVYEGKVYHSSEFKSGKDFKGKKAIVVGAGNSGHDIAQDFFRHGADVTMFQRSETYILSTKAAFLMTGSLYSENGPPTAIADVMMASTPGIIGAQIFARVTGFMASTVDKEIYDGLEKAGFKTGLGPGGGGLFALYFTRGGGYYIDVGASELIANGSIKVKHGGEITSFTKNGLTFDDGKELEADVIVFATGYGDSRQLARELLEPKVADALKPMWGPDEEGELRGAWRYSGHQGLYFAQGNYSIARTNSTLLALQIKAELEGVLGERYTLEKQHGRGA</sequence>
<reference evidence="1" key="1">
    <citation type="submission" date="2021-03" db="EMBL/GenBank/DDBJ databases">
        <authorList>
            <consortium name="DOE Joint Genome Institute"/>
            <person name="Ahrendt S."/>
            <person name="Looney B.P."/>
            <person name="Miyauchi S."/>
            <person name="Morin E."/>
            <person name="Drula E."/>
            <person name="Courty P.E."/>
            <person name="Chicoki N."/>
            <person name="Fauchery L."/>
            <person name="Kohler A."/>
            <person name="Kuo A."/>
            <person name="Labutti K."/>
            <person name="Pangilinan J."/>
            <person name="Lipzen A."/>
            <person name="Riley R."/>
            <person name="Andreopoulos W."/>
            <person name="He G."/>
            <person name="Johnson J."/>
            <person name="Barry K.W."/>
            <person name="Grigoriev I.V."/>
            <person name="Nagy L."/>
            <person name="Hibbett D."/>
            <person name="Henrissat B."/>
            <person name="Matheny P.B."/>
            <person name="Labbe J."/>
            <person name="Martin F."/>
        </authorList>
    </citation>
    <scope>NUCLEOTIDE SEQUENCE</scope>
    <source>
        <strain evidence="1">HHB10654</strain>
    </source>
</reference>
<proteinExistence type="predicted"/>
<reference evidence="1" key="2">
    <citation type="journal article" date="2022" name="New Phytol.">
        <title>Evolutionary transition to the ectomycorrhizal habit in the genomes of a hyperdiverse lineage of mushroom-forming fungi.</title>
        <authorList>
            <person name="Looney B."/>
            <person name="Miyauchi S."/>
            <person name="Morin E."/>
            <person name="Drula E."/>
            <person name="Courty P.E."/>
            <person name="Kohler A."/>
            <person name="Kuo A."/>
            <person name="LaButti K."/>
            <person name="Pangilinan J."/>
            <person name="Lipzen A."/>
            <person name="Riley R."/>
            <person name="Andreopoulos W."/>
            <person name="He G."/>
            <person name="Johnson J."/>
            <person name="Nolan M."/>
            <person name="Tritt A."/>
            <person name="Barry K.W."/>
            <person name="Grigoriev I.V."/>
            <person name="Nagy L.G."/>
            <person name="Hibbett D."/>
            <person name="Henrissat B."/>
            <person name="Matheny P.B."/>
            <person name="Labbe J."/>
            <person name="Martin F.M."/>
        </authorList>
    </citation>
    <scope>NUCLEOTIDE SEQUENCE</scope>
    <source>
        <strain evidence="1">HHB10654</strain>
    </source>
</reference>
<name>A0ACB8SWD7_9AGAM</name>
<comment type="caution">
    <text evidence="1">The sequence shown here is derived from an EMBL/GenBank/DDBJ whole genome shotgun (WGS) entry which is preliminary data.</text>
</comment>
<evidence type="ECO:0000313" key="2">
    <source>
        <dbReference type="Proteomes" id="UP000814140"/>
    </source>
</evidence>
<organism evidence="1 2">
    <name type="scientific">Artomyces pyxidatus</name>
    <dbReference type="NCBI Taxonomy" id="48021"/>
    <lineage>
        <taxon>Eukaryota</taxon>
        <taxon>Fungi</taxon>
        <taxon>Dikarya</taxon>
        <taxon>Basidiomycota</taxon>
        <taxon>Agaricomycotina</taxon>
        <taxon>Agaricomycetes</taxon>
        <taxon>Russulales</taxon>
        <taxon>Auriscalpiaceae</taxon>
        <taxon>Artomyces</taxon>
    </lineage>
</organism>
<dbReference type="Proteomes" id="UP000814140">
    <property type="component" value="Unassembled WGS sequence"/>
</dbReference>
<evidence type="ECO:0000313" key="1">
    <source>
        <dbReference type="EMBL" id="KAI0060236.1"/>
    </source>
</evidence>
<accession>A0ACB8SWD7</accession>
<keyword evidence="2" id="KW-1185">Reference proteome</keyword>
<dbReference type="EMBL" id="MU277220">
    <property type="protein sequence ID" value="KAI0060236.1"/>
    <property type="molecule type" value="Genomic_DNA"/>
</dbReference>